<keyword evidence="3" id="KW-1185">Reference proteome</keyword>
<keyword evidence="1" id="KW-0472">Membrane</keyword>
<name>A0ABV3NEA8_9ACTO</name>
<feature type="transmembrane region" description="Helical" evidence="1">
    <location>
        <begin position="76"/>
        <end position="101"/>
    </location>
</feature>
<dbReference type="RefSeq" id="WP_367246511.1">
    <property type="nucleotide sequence ID" value="NZ_JBAGNM010000061.1"/>
</dbReference>
<keyword evidence="1" id="KW-0812">Transmembrane</keyword>
<evidence type="ECO:0000313" key="2">
    <source>
        <dbReference type="EMBL" id="MEW6955544.1"/>
    </source>
</evidence>
<reference evidence="2 3" key="1">
    <citation type="submission" date="2024-01" db="EMBL/GenBank/DDBJ databases">
        <title>Genomic analysis and antimicrobial resistance profiles of Trueperella pyogenes isolated from domestic and wild animals.</title>
        <authorList>
            <person name="Magossi G."/>
            <person name="Gzyl K.E."/>
            <person name="Holman D.B."/>
            <person name="Amat S."/>
        </authorList>
    </citation>
    <scope>NUCLEOTIDE SEQUENCE [LARGE SCALE GENOMIC DNA]</scope>
    <source>
        <strain evidence="2 3">1494</strain>
    </source>
</reference>
<organism evidence="2 3">
    <name type="scientific">Trueperella pyogenes</name>
    <dbReference type="NCBI Taxonomy" id="1661"/>
    <lineage>
        <taxon>Bacteria</taxon>
        <taxon>Bacillati</taxon>
        <taxon>Actinomycetota</taxon>
        <taxon>Actinomycetes</taxon>
        <taxon>Actinomycetales</taxon>
        <taxon>Actinomycetaceae</taxon>
        <taxon>Trueperella</taxon>
    </lineage>
</organism>
<comment type="caution">
    <text evidence="2">The sequence shown here is derived from an EMBL/GenBank/DDBJ whole genome shotgun (WGS) entry which is preliminary data.</text>
</comment>
<protein>
    <recommendedName>
        <fullName evidence="4">FtsX-like permease family</fullName>
    </recommendedName>
</protein>
<evidence type="ECO:0008006" key="4">
    <source>
        <dbReference type="Google" id="ProtNLM"/>
    </source>
</evidence>
<feature type="transmembrane region" description="Helical" evidence="1">
    <location>
        <begin position="20"/>
        <end position="40"/>
    </location>
</feature>
<accession>A0ABV3NEA8</accession>
<dbReference type="Proteomes" id="UP001555100">
    <property type="component" value="Unassembled WGS sequence"/>
</dbReference>
<feature type="non-terminal residue" evidence="2">
    <location>
        <position position="141"/>
    </location>
</feature>
<evidence type="ECO:0000313" key="3">
    <source>
        <dbReference type="Proteomes" id="UP001555100"/>
    </source>
</evidence>
<gene>
    <name evidence="2" type="ORF">V3M73_11020</name>
</gene>
<keyword evidence="1" id="KW-1133">Transmembrane helix</keyword>
<proteinExistence type="predicted"/>
<sequence length="141" mass="15569">MSHYGAARPALIGSLLDREPIGRLLIAIGSLLGVPLALLTRSVTKMGLYRRRYESTILQGLGAKKSEIWRWHLGKILAPLVIWLLAVTLGIVALALFGLWLPGVDFYVEPVDFRRFLPVIAVATFLAGATFILLWIVFSAK</sequence>
<feature type="transmembrane region" description="Helical" evidence="1">
    <location>
        <begin position="116"/>
        <end position="138"/>
    </location>
</feature>
<evidence type="ECO:0000256" key="1">
    <source>
        <dbReference type="SAM" id="Phobius"/>
    </source>
</evidence>
<dbReference type="EMBL" id="JBAGNM010000061">
    <property type="protein sequence ID" value="MEW6955544.1"/>
    <property type="molecule type" value="Genomic_DNA"/>
</dbReference>